<feature type="domain" description="PLD phosphodiesterase" evidence="6">
    <location>
        <begin position="840"/>
        <end position="867"/>
    </location>
</feature>
<dbReference type="SMART" id="SM00829">
    <property type="entry name" value="PKS_ER"/>
    <property type="match status" value="1"/>
</dbReference>
<dbReference type="Gene3D" id="3.40.50.720">
    <property type="entry name" value="NAD(P)-binding Rossmann-like Domain"/>
    <property type="match status" value="1"/>
</dbReference>
<name>A0A4U0UPN2_9PEZI</name>
<dbReference type="Pfam" id="PF00614">
    <property type="entry name" value="PLDc"/>
    <property type="match status" value="1"/>
</dbReference>
<keyword evidence="3" id="KW-0378">Hydrolase</keyword>
<dbReference type="GO" id="GO:0004630">
    <property type="term" value="F:phospholipase D activity"/>
    <property type="evidence" value="ECO:0007669"/>
    <property type="project" value="UniProtKB-EC"/>
</dbReference>
<dbReference type="EC" id="3.1.4.4" evidence="1"/>
<dbReference type="PANTHER" id="PTHR18896">
    <property type="entry name" value="PHOSPHOLIPASE D"/>
    <property type="match status" value="1"/>
</dbReference>
<evidence type="ECO:0000256" key="1">
    <source>
        <dbReference type="ARBA" id="ARBA00012027"/>
    </source>
</evidence>
<protein>
    <recommendedName>
        <fullName evidence="1">phospholipase D</fullName>
        <ecNumber evidence="1">3.1.4.4</ecNumber>
    </recommendedName>
</protein>
<dbReference type="Proteomes" id="UP000310066">
    <property type="component" value="Unassembled WGS sequence"/>
</dbReference>
<sequence length="1079" mass="119823">MTSVNEPLQIRDMPMLDVKDGEILIKVHACGVCHSDHNVLSGKMGPPRIERLGHEFVGTIVAIPSSETKWKIGDRVGGAWHGGHCSSCKQCGRGQFQMCQNKSINGVMRNGGYGEYATIRTEAAVRIPMDADPAEVAPLLCAGVTVFNGMRRQGIMAGDVVAIQGLGGLGQMGFHTVALSRGKDKEDFARRLGANDYIDIQANDVAQELQKLGGAAMIVVTAPNPDVISPLLGGLAPGGKLLIHTAIGPVPINTVPLIIDLTKTDQRKFSPTASMSSLFSKLKGAVHDAKSSMKPKEDQGQMLFNAAHRGVIINVIVYKEVTQALTLSSSHTKHWLEDNDPTGNIKVLRHPDHLPDKTTIVSNVLHSIKDAGLNAAKLSALPKDALKGIYGITDDSILYWAHHEKLLIVDGQVGFMGGLDMCFGRWDTNHHSIADAHPGDLNRIVFPGQDYNNARIMDFSDVKNYQSNKLSRNYNSRMGWTDVSMCLRGPVVEDLKQHFASRWGYVYWDKYDVRGNSRYLPITYHPNRAGIIGHPYVPSELGAPVEGEGQSHHLRERMKEQYDRSHARLQEERAEMHRHQSTVEQSFPPGPLGGVQVQLMRSCTKWSHGVSLEHSIANAYIDTIANSAHFVYIENQFFITATGDQQMPVENRIGAAIVERIVRAARNNEPYQMIVNIPAIPGFAGDLHGDGALGTRAIMEYQYNSINRGGHSILESIAAQGVDPMQYIRFYNLRNYDRLNNSNTMARVEQQSGVAYDDARRGHDQQYGQVTDPQKYGQYYADPNSNADAYGRYQQAAQNVSDGGGRWDSVAECCMLGGEDIRNVPWDGDAQSEFDAFVSEELYIHTKLLIADDRVVICGSANLNDRSQLGSHDSEIAVLIEDVQEVDSYMAGRPWPATRFAASLRRFIFRKHLGLLPIQHMDRPDSNFMPVGRDPNSYDWGSREDHAVMDPLSPQFRDLWQGTAATNTAAFAKAFHPIPSDQARNWQQYDEFYERYFKPEEPTAAEKKGSAVARPSTWKYGHVVAEEFSPGEQGLRELKEVLSRIRGSLVEMPLMFLKEETILAQEGMGLNELTEVLYT</sequence>
<comment type="caution">
    <text evidence="7">The sequence shown here is derived from an EMBL/GenBank/DDBJ whole genome shotgun (WGS) entry which is preliminary data.</text>
</comment>
<dbReference type="InterPro" id="IPR011032">
    <property type="entry name" value="GroES-like_sf"/>
</dbReference>
<dbReference type="InterPro" id="IPR020843">
    <property type="entry name" value="ER"/>
</dbReference>
<dbReference type="CDD" id="cd09141">
    <property type="entry name" value="PLDc_vPLD1_2_yPLD_like_2"/>
    <property type="match status" value="1"/>
</dbReference>
<evidence type="ECO:0000259" key="6">
    <source>
        <dbReference type="PROSITE" id="PS50035"/>
    </source>
</evidence>
<dbReference type="AlphaFoldDB" id="A0A4U0UPN2"/>
<keyword evidence="4" id="KW-0442">Lipid degradation</keyword>
<organism evidence="7 8">
    <name type="scientific">Friedmanniomyces endolithicus</name>
    <dbReference type="NCBI Taxonomy" id="329885"/>
    <lineage>
        <taxon>Eukaryota</taxon>
        <taxon>Fungi</taxon>
        <taxon>Dikarya</taxon>
        <taxon>Ascomycota</taxon>
        <taxon>Pezizomycotina</taxon>
        <taxon>Dothideomycetes</taxon>
        <taxon>Dothideomycetidae</taxon>
        <taxon>Mycosphaerellales</taxon>
        <taxon>Teratosphaeriaceae</taxon>
        <taxon>Friedmanniomyces</taxon>
    </lineage>
</organism>
<dbReference type="OrthoDB" id="14911at2759"/>
<dbReference type="InterPro" id="IPR001736">
    <property type="entry name" value="PLipase_D/transphosphatidylase"/>
</dbReference>
<dbReference type="SUPFAM" id="SSF51735">
    <property type="entry name" value="NAD(P)-binding Rossmann-fold domains"/>
    <property type="match status" value="1"/>
</dbReference>
<dbReference type="PROSITE" id="PS50035">
    <property type="entry name" value="PLD"/>
    <property type="match status" value="2"/>
</dbReference>
<dbReference type="InterPro" id="IPR013154">
    <property type="entry name" value="ADH-like_N"/>
</dbReference>
<dbReference type="Pfam" id="PF13091">
    <property type="entry name" value="PLDc_2"/>
    <property type="match status" value="1"/>
</dbReference>
<gene>
    <name evidence="7" type="ORF">B0A54_12737</name>
</gene>
<dbReference type="SUPFAM" id="SSF56024">
    <property type="entry name" value="Phospholipase D/nuclease"/>
    <property type="match status" value="2"/>
</dbReference>
<dbReference type="GO" id="GO:0009395">
    <property type="term" value="P:phospholipid catabolic process"/>
    <property type="evidence" value="ECO:0007669"/>
    <property type="project" value="TreeGrafter"/>
</dbReference>
<dbReference type="InterPro" id="IPR036291">
    <property type="entry name" value="NAD(P)-bd_dom_sf"/>
</dbReference>
<dbReference type="Pfam" id="PF08240">
    <property type="entry name" value="ADH_N"/>
    <property type="match status" value="1"/>
</dbReference>
<dbReference type="GO" id="GO:0016491">
    <property type="term" value="F:oxidoreductase activity"/>
    <property type="evidence" value="ECO:0007669"/>
    <property type="project" value="InterPro"/>
</dbReference>
<evidence type="ECO:0000256" key="3">
    <source>
        <dbReference type="ARBA" id="ARBA00022801"/>
    </source>
</evidence>
<dbReference type="SUPFAM" id="SSF50129">
    <property type="entry name" value="GroES-like"/>
    <property type="match status" value="1"/>
</dbReference>
<keyword evidence="5" id="KW-0443">Lipid metabolism</keyword>
<evidence type="ECO:0000256" key="2">
    <source>
        <dbReference type="ARBA" id="ARBA00022737"/>
    </source>
</evidence>
<feature type="domain" description="PLD phosphodiesterase" evidence="6">
    <location>
        <begin position="398"/>
        <end position="425"/>
    </location>
</feature>
<dbReference type="SMART" id="SM00155">
    <property type="entry name" value="PLDc"/>
    <property type="match status" value="2"/>
</dbReference>
<reference evidence="7 8" key="1">
    <citation type="submission" date="2017-03" db="EMBL/GenBank/DDBJ databases">
        <title>Genomes of endolithic fungi from Antarctica.</title>
        <authorList>
            <person name="Coleine C."/>
            <person name="Masonjones S."/>
            <person name="Stajich J.E."/>
        </authorList>
    </citation>
    <scope>NUCLEOTIDE SEQUENCE [LARGE SCALE GENOMIC DNA]</scope>
    <source>
        <strain evidence="7 8">CCFEE 5311</strain>
    </source>
</reference>
<dbReference type="Gene3D" id="3.30.870.10">
    <property type="entry name" value="Endonuclease Chain A"/>
    <property type="match status" value="3"/>
</dbReference>
<dbReference type="EMBL" id="NAJP01000056">
    <property type="protein sequence ID" value="TKA36895.1"/>
    <property type="molecule type" value="Genomic_DNA"/>
</dbReference>
<accession>A0A4U0UPN2</accession>
<evidence type="ECO:0000313" key="8">
    <source>
        <dbReference type="Proteomes" id="UP000310066"/>
    </source>
</evidence>
<evidence type="ECO:0000256" key="5">
    <source>
        <dbReference type="ARBA" id="ARBA00023098"/>
    </source>
</evidence>
<dbReference type="InterPro" id="IPR015679">
    <property type="entry name" value="PLipase_D_fam"/>
</dbReference>
<evidence type="ECO:0000313" key="7">
    <source>
        <dbReference type="EMBL" id="TKA36895.1"/>
    </source>
</evidence>
<dbReference type="InterPro" id="IPR025202">
    <property type="entry name" value="PLD-like_dom"/>
</dbReference>
<dbReference type="Gene3D" id="3.90.180.10">
    <property type="entry name" value="Medium-chain alcohol dehydrogenases, catalytic domain"/>
    <property type="match status" value="1"/>
</dbReference>
<dbReference type="PANTHER" id="PTHR18896:SF186">
    <property type="entry name" value="PHOSPHOLIPASE D"/>
    <property type="match status" value="1"/>
</dbReference>
<proteinExistence type="predicted"/>
<keyword evidence="2" id="KW-0677">Repeat</keyword>
<evidence type="ECO:0000256" key="4">
    <source>
        <dbReference type="ARBA" id="ARBA00022963"/>
    </source>
</evidence>
<dbReference type="STRING" id="329885.A0A4U0UPN2"/>